<dbReference type="Proteomes" id="UP001055115">
    <property type="component" value="Unassembled WGS sequence"/>
</dbReference>
<dbReference type="AlphaFoldDB" id="A0AA37LDE9"/>
<feature type="transmembrane region" description="Helical" evidence="6">
    <location>
        <begin position="218"/>
        <end position="239"/>
    </location>
</feature>
<dbReference type="Gene3D" id="1.20.1250.20">
    <property type="entry name" value="MFS general substrate transporter like domains"/>
    <property type="match status" value="2"/>
</dbReference>
<dbReference type="PANTHER" id="PTHR10924:SF6">
    <property type="entry name" value="SOLUTE CARRIER FAMILY 49 MEMBER A3"/>
    <property type="match status" value="1"/>
</dbReference>
<evidence type="ECO:0000313" key="7">
    <source>
        <dbReference type="EMBL" id="GKT46427.1"/>
    </source>
</evidence>
<protein>
    <submittedName>
        <fullName evidence="7">MFS-type transporter EF102</fullName>
    </submittedName>
</protein>
<keyword evidence="4 6" id="KW-0472">Membrane</keyword>
<evidence type="ECO:0000256" key="5">
    <source>
        <dbReference type="SAM" id="MobiDB-lite"/>
    </source>
</evidence>
<dbReference type="PANTHER" id="PTHR10924">
    <property type="entry name" value="MAJOR FACILITATOR SUPERFAMILY PROTEIN-RELATED"/>
    <property type="match status" value="1"/>
</dbReference>
<feature type="transmembrane region" description="Helical" evidence="6">
    <location>
        <begin position="194"/>
        <end position="212"/>
    </location>
</feature>
<comment type="caution">
    <text evidence="7">The sequence shown here is derived from an EMBL/GenBank/DDBJ whole genome shotgun (WGS) entry which is preliminary data.</text>
</comment>
<dbReference type="RefSeq" id="XP_049128777.1">
    <property type="nucleotide sequence ID" value="XM_049272820.1"/>
</dbReference>
<evidence type="ECO:0000256" key="4">
    <source>
        <dbReference type="ARBA" id="ARBA00023136"/>
    </source>
</evidence>
<sequence length="548" mass="59047">MPFFRRPKGQTEDVSVANNTTADNTNIATHNDYTGNEDKSNAEDKVANPLRDSLAKQDAPMPNHARPGSGFGKLGDEDYELRDVDSSASRDHSGNGVPRNPNAMGGADNDSVLEGTATEYRTYKRRWFGLAQLTLLNIIVSWDWLTFAPVASSAASYYGVSESTINWLSTAFLFSFVVIFPVAIRILHWGPKPSFMTAAALILIGNWVRYAGSHDSSGGNYGVVMFGQILTGLGQPFVLAAPTRYSDLWFTNRGRVAATALTSLANPLGAALGQLIVPFWVTSPSDMSSGVLYVSVISTVAALPAFFIPARPPTPVAPSSETIKLGIRESVGIVSRSLELWLVFIPYAFYVGFFNSISSLLNQMMVPYGFSDEEAGIAGALLIVVGLVASAITSPILDRTKKFLLAIKTAVPIIGLCYLVFIWMPETRNIAGPYVVLAVLGASSFSLVPVALELLIELSHPVSPEITSTIAWAGGQLLGALFIIISDALQADSKADPPKNMKNVLIFQAVIAMAIVPLPLCLGLFGRRDKVSLRRVRSDTQGVRQENP</sequence>
<evidence type="ECO:0000313" key="8">
    <source>
        <dbReference type="Proteomes" id="UP001055115"/>
    </source>
</evidence>
<feature type="transmembrane region" description="Helical" evidence="6">
    <location>
        <begin position="287"/>
        <end position="308"/>
    </location>
</feature>
<evidence type="ECO:0000256" key="6">
    <source>
        <dbReference type="SAM" id="Phobius"/>
    </source>
</evidence>
<feature type="transmembrane region" description="Helical" evidence="6">
    <location>
        <begin position="260"/>
        <end position="281"/>
    </location>
</feature>
<reference evidence="7 8" key="1">
    <citation type="submission" date="2022-03" db="EMBL/GenBank/DDBJ databases">
        <title>Genome data of Colletotrichum spp.</title>
        <authorList>
            <person name="Utami Y.D."/>
            <person name="Hiruma K."/>
        </authorList>
    </citation>
    <scope>NUCLEOTIDE SEQUENCE [LARGE SCALE GENOMIC DNA]</scope>
    <source>
        <strain evidence="7 8">MAFF 239500</strain>
    </source>
</reference>
<keyword evidence="8" id="KW-1185">Reference proteome</keyword>
<feature type="transmembrane region" description="Helical" evidence="6">
    <location>
        <begin position="466"/>
        <end position="485"/>
    </location>
</feature>
<feature type="transmembrane region" description="Helical" evidence="6">
    <location>
        <begin position="127"/>
        <end position="145"/>
    </location>
</feature>
<proteinExistence type="predicted"/>
<feature type="transmembrane region" description="Helical" evidence="6">
    <location>
        <begin position="430"/>
        <end position="454"/>
    </location>
</feature>
<comment type="subcellular location">
    <subcellularLocation>
        <location evidence="1">Membrane</location>
        <topology evidence="1">Multi-pass membrane protein</topology>
    </subcellularLocation>
</comment>
<dbReference type="Pfam" id="PF07690">
    <property type="entry name" value="MFS_1"/>
    <property type="match status" value="1"/>
</dbReference>
<organism evidence="7 8">
    <name type="scientific">Colletotrichum spaethianum</name>
    <dbReference type="NCBI Taxonomy" id="700344"/>
    <lineage>
        <taxon>Eukaryota</taxon>
        <taxon>Fungi</taxon>
        <taxon>Dikarya</taxon>
        <taxon>Ascomycota</taxon>
        <taxon>Pezizomycotina</taxon>
        <taxon>Sordariomycetes</taxon>
        <taxon>Hypocreomycetidae</taxon>
        <taxon>Glomerellales</taxon>
        <taxon>Glomerellaceae</taxon>
        <taxon>Colletotrichum</taxon>
        <taxon>Colletotrichum spaethianum species complex</taxon>
    </lineage>
</organism>
<evidence type="ECO:0000256" key="1">
    <source>
        <dbReference type="ARBA" id="ARBA00004141"/>
    </source>
</evidence>
<name>A0AA37LDE9_9PEZI</name>
<dbReference type="InterPro" id="IPR049680">
    <property type="entry name" value="FLVCR1-2_SLC49-like"/>
</dbReference>
<accession>A0AA37LDE9</accession>
<dbReference type="InterPro" id="IPR036259">
    <property type="entry name" value="MFS_trans_sf"/>
</dbReference>
<feature type="region of interest" description="Disordered" evidence="5">
    <location>
        <begin position="1"/>
        <end position="111"/>
    </location>
</feature>
<dbReference type="EMBL" id="BQXU01000016">
    <property type="protein sequence ID" value="GKT46427.1"/>
    <property type="molecule type" value="Genomic_DNA"/>
</dbReference>
<dbReference type="GO" id="GO:0016020">
    <property type="term" value="C:membrane"/>
    <property type="evidence" value="ECO:0007669"/>
    <property type="project" value="UniProtKB-SubCell"/>
</dbReference>
<evidence type="ECO:0000256" key="3">
    <source>
        <dbReference type="ARBA" id="ARBA00022989"/>
    </source>
</evidence>
<dbReference type="GO" id="GO:0022857">
    <property type="term" value="F:transmembrane transporter activity"/>
    <property type="evidence" value="ECO:0007669"/>
    <property type="project" value="InterPro"/>
</dbReference>
<feature type="transmembrane region" description="Helical" evidence="6">
    <location>
        <begin position="377"/>
        <end position="397"/>
    </location>
</feature>
<dbReference type="GeneID" id="73327410"/>
<feature type="compositionally biased region" description="Basic and acidic residues" evidence="5">
    <location>
        <begin position="36"/>
        <end position="46"/>
    </location>
</feature>
<dbReference type="InterPro" id="IPR011701">
    <property type="entry name" value="MFS"/>
</dbReference>
<feature type="compositionally biased region" description="Basic and acidic residues" evidence="5">
    <location>
        <begin position="81"/>
        <end position="93"/>
    </location>
</feature>
<dbReference type="SUPFAM" id="SSF103473">
    <property type="entry name" value="MFS general substrate transporter"/>
    <property type="match status" value="1"/>
</dbReference>
<keyword evidence="3 6" id="KW-1133">Transmembrane helix</keyword>
<feature type="transmembrane region" description="Helical" evidence="6">
    <location>
        <begin position="505"/>
        <end position="525"/>
    </location>
</feature>
<gene>
    <name evidence="7" type="ORF">ColSpa_06608</name>
</gene>
<feature type="compositionally biased region" description="Low complexity" evidence="5">
    <location>
        <begin position="17"/>
        <end position="29"/>
    </location>
</feature>
<feature type="transmembrane region" description="Helical" evidence="6">
    <location>
        <begin position="404"/>
        <end position="424"/>
    </location>
</feature>
<evidence type="ECO:0000256" key="2">
    <source>
        <dbReference type="ARBA" id="ARBA00022692"/>
    </source>
</evidence>
<feature type="transmembrane region" description="Helical" evidence="6">
    <location>
        <begin position="338"/>
        <end position="357"/>
    </location>
</feature>
<feature type="transmembrane region" description="Helical" evidence="6">
    <location>
        <begin position="165"/>
        <end position="187"/>
    </location>
</feature>
<keyword evidence="2 6" id="KW-0812">Transmembrane</keyword>